<dbReference type="InterPro" id="IPR046791">
    <property type="entry name" value="Polycystin_dom"/>
</dbReference>
<evidence type="ECO:0000259" key="6">
    <source>
        <dbReference type="Pfam" id="PF20519"/>
    </source>
</evidence>
<evidence type="ECO:0000256" key="4">
    <source>
        <dbReference type="ARBA" id="ARBA00022989"/>
    </source>
</evidence>
<proteinExistence type="inferred from homology"/>
<comment type="similarity">
    <text evidence="2">Belongs to the polycystin family.</text>
</comment>
<dbReference type="OrthoDB" id="444119at2759"/>
<gene>
    <name evidence="7" type="ORF">Poli38472_010628</name>
</gene>
<comment type="subcellular location">
    <subcellularLocation>
        <location evidence="1">Membrane</location>
        <topology evidence="1">Multi-pass membrane protein</topology>
    </subcellularLocation>
</comment>
<evidence type="ECO:0000256" key="1">
    <source>
        <dbReference type="ARBA" id="ARBA00004141"/>
    </source>
</evidence>
<dbReference type="GO" id="GO:0016020">
    <property type="term" value="C:membrane"/>
    <property type="evidence" value="ECO:0007669"/>
    <property type="project" value="UniProtKB-SubCell"/>
</dbReference>
<comment type="caution">
    <text evidence="7">The sequence shown here is derived from an EMBL/GenBank/DDBJ whole genome shotgun (WGS) entry which is preliminary data.</text>
</comment>
<dbReference type="EMBL" id="SPLM01000147">
    <property type="protein sequence ID" value="TMW55746.1"/>
    <property type="molecule type" value="Genomic_DNA"/>
</dbReference>
<dbReference type="PANTHER" id="PTHR10877:SF183">
    <property type="entry name" value="AT14535P-RELATED"/>
    <property type="match status" value="1"/>
</dbReference>
<keyword evidence="4" id="KW-1133">Transmembrane helix</keyword>
<reference evidence="7" key="1">
    <citation type="submission" date="2019-03" db="EMBL/GenBank/DDBJ databases">
        <title>Long read genome sequence of the mycoparasitic Pythium oligandrum ATCC 38472 isolated from sugarbeet rhizosphere.</title>
        <authorList>
            <person name="Gaulin E."/>
        </authorList>
    </citation>
    <scope>NUCLEOTIDE SEQUENCE</scope>
    <source>
        <strain evidence="7">ATCC 38472_TT</strain>
    </source>
</reference>
<evidence type="ECO:0000256" key="5">
    <source>
        <dbReference type="ARBA" id="ARBA00023136"/>
    </source>
</evidence>
<protein>
    <recommendedName>
        <fullName evidence="6">Polycystin domain-containing protein</fullName>
    </recommendedName>
</protein>
<dbReference type="PANTHER" id="PTHR10877">
    <property type="entry name" value="POLYCYSTIN FAMILY MEMBER"/>
    <property type="match status" value="1"/>
</dbReference>
<organism evidence="7 8">
    <name type="scientific">Pythium oligandrum</name>
    <name type="common">Mycoparasitic fungus</name>
    <dbReference type="NCBI Taxonomy" id="41045"/>
    <lineage>
        <taxon>Eukaryota</taxon>
        <taxon>Sar</taxon>
        <taxon>Stramenopiles</taxon>
        <taxon>Oomycota</taxon>
        <taxon>Peronosporomycetes</taxon>
        <taxon>Pythiales</taxon>
        <taxon>Pythiaceae</taxon>
        <taxon>Pythium</taxon>
    </lineage>
</organism>
<dbReference type="Proteomes" id="UP000794436">
    <property type="component" value="Unassembled WGS sequence"/>
</dbReference>
<dbReference type="Pfam" id="PF20519">
    <property type="entry name" value="Polycystin_dom"/>
    <property type="match status" value="1"/>
</dbReference>
<evidence type="ECO:0000313" key="8">
    <source>
        <dbReference type="Proteomes" id="UP000794436"/>
    </source>
</evidence>
<keyword evidence="8" id="KW-1185">Reference proteome</keyword>
<sequence>MQLGEDSDLLPAARSTPLLTADEILELARHDATVCLQRWWKRRRHHNHQRIAELREQLCRYATSLIEKRRQSRIRAKIRDIVIHLVFLYVYTVSTHHGYTGEQLFRLIQAVRTSYSRESAQRFSDISSQADLFTWLNGPFLEATYVSPPPLLSRVGGVRIGQLRVTRSNCSSRAASFFPTALNVSSGADFYCYGADSGAFDTENENTAAFGGTTGSSFPFLGLNDTNADTEREEYFSSMQTPTNTDQSYPAPAYSVVLPRSDVSQAREVLSWLRHDAYVDAYTRTVMIDVNLYSIMLRHALAVRFLVEFLPPSGDGAVTSQSTPCH</sequence>
<accession>A0A8K1C3C4</accession>
<feature type="domain" description="Polycystin" evidence="6">
    <location>
        <begin position="123"/>
        <end position="311"/>
    </location>
</feature>
<evidence type="ECO:0000313" key="7">
    <source>
        <dbReference type="EMBL" id="TMW55746.1"/>
    </source>
</evidence>
<evidence type="ECO:0000256" key="2">
    <source>
        <dbReference type="ARBA" id="ARBA00007200"/>
    </source>
</evidence>
<name>A0A8K1C3C4_PYTOL</name>
<keyword evidence="3" id="KW-0812">Transmembrane</keyword>
<evidence type="ECO:0000256" key="3">
    <source>
        <dbReference type="ARBA" id="ARBA00022692"/>
    </source>
</evidence>
<dbReference type="AlphaFoldDB" id="A0A8K1C3C4"/>
<keyword evidence="5" id="KW-0472">Membrane</keyword>
<dbReference type="InterPro" id="IPR051223">
    <property type="entry name" value="Polycystin"/>
</dbReference>